<dbReference type="OrthoDB" id="9797743at2"/>
<keyword evidence="1" id="KW-0378">Hydrolase</keyword>
<dbReference type="SUPFAM" id="SSF56784">
    <property type="entry name" value="HAD-like"/>
    <property type="match status" value="1"/>
</dbReference>
<dbReference type="CDD" id="cd07505">
    <property type="entry name" value="HAD_BPGM-like"/>
    <property type="match status" value="1"/>
</dbReference>
<dbReference type="GO" id="GO:0006281">
    <property type="term" value="P:DNA repair"/>
    <property type="evidence" value="ECO:0007669"/>
    <property type="project" value="TreeGrafter"/>
</dbReference>
<dbReference type="GO" id="GO:0005829">
    <property type="term" value="C:cytosol"/>
    <property type="evidence" value="ECO:0007669"/>
    <property type="project" value="TreeGrafter"/>
</dbReference>
<proteinExistence type="predicted"/>
<dbReference type="InterPro" id="IPR036412">
    <property type="entry name" value="HAD-like_sf"/>
</dbReference>
<dbReference type="NCBIfam" id="TIGR01509">
    <property type="entry name" value="HAD-SF-IA-v3"/>
    <property type="match status" value="1"/>
</dbReference>
<dbReference type="GO" id="GO:0008967">
    <property type="term" value="F:phosphoglycolate phosphatase activity"/>
    <property type="evidence" value="ECO:0007669"/>
    <property type="project" value="TreeGrafter"/>
</dbReference>
<evidence type="ECO:0000313" key="1">
    <source>
        <dbReference type="EMBL" id="MQW39991.1"/>
    </source>
</evidence>
<dbReference type="RefSeq" id="WP_153496658.1">
    <property type="nucleotide sequence ID" value="NZ_CAXYUY010000012.1"/>
</dbReference>
<name>A0A7X1ZAX4_9LACT</name>
<dbReference type="InterPro" id="IPR050155">
    <property type="entry name" value="HAD-like_hydrolase_sf"/>
</dbReference>
<dbReference type="SFLD" id="SFLDG01135">
    <property type="entry name" value="C1.5.6:_HAD__Beta-PGM__Phospha"/>
    <property type="match status" value="1"/>
</dbReference>
<comment type="caution">
    <text evidence="1">The sequence shown here is derived from an EMBL/GenBank/DDBJ whole genome shotgun (WGS) entry which is preliminary data.</text>
</comment>
<keyword evidence="2" id="KW-1185">Reference proteome</keyword>
<dbReference type="SFLD" id="SFLDG01129">
    <property type="entry name" value="C1.5:_HAD__Beta-PGM__Phosphata"/>
    <property type="match status" value="1"/>
</dbReference>
<gene>
    <name evidence="1" type="ORF">GHI93_08630</name>
</gene>
<dbReference type="SFLD" id="SFLDS00003">
    <property type="entry name" value="Haloacid_Dehalogenase"/>
    <property type="match status" value="1"/>
</dbReference>
<dbReference type="Gene3D" id="3.40.50.1000">
    <property type="entry name" value="HAD superfamily/HAD-like"/>
    <property type="match status" value="1"/>
</dbReference>
<dbReference type="Pfam" id="PF13419">
    <property type="entry name" value="HAD_2"/>
    <property type="match status" value="1"/>
</dbReference>
<sequence length="218" mass="24765">MKKFKAVIFDMDGVLVDTENYYSKRRTQFFDQINVSIAHLKPSDFIGGNMKDLWPRILQDQYEPTRAQSYIKQYNDFKAKTPLPYEKLLFEDAHFILEFLKKQQVKLALASSSNRADIERCLSVNHLATYFDAVLSGADFKKSKPDPAIYEAAMATLGVLPHETLVIEDSENGIISAKAAGATVFAISDARFGMNQSKADYRFTSLREIVQILKHPKN</sequence>
<dbReference type="AlphaFoldDB" id="A0A7X1ZAX4"/>
<dbReference type="EMBL" id="WITJ01000011">
    <property type="protein sequence ID" value="MQW39991.1"/>
    <property type="molecule type" value="Genomic_DNA"/>
</dbReference>
<dbReference type="Proteomes" id="UP000439550">
    <property type="component" value="Unassembled WGS sequence"/>
</dbReference>
<dbReference type="InterPro" id="IPR006439">
    <property type="entry name" value="HAD-SF_hydro_IA"/>
</dbReference>
<organism evidence="1 2">
    <name type="scientific">Lactococcus hircilactis</name>
    <dbReference type="NCBI Taxonomy" id="1494462"/>
    <lineage>
        <taxon>Bacteria</taxon>
        <taxon>Bacillati</taxon>
        <taxon>Bacillota</taxon>
        <taxon>Bacilli</taxon>
        <taxon>Lactobacillales</taxon>
        <taxon>Streptococcaceae</taxon>
        <taxon>Lactococcus</taxon>
    </lineage>
</organism>
<dbReference type="InterPro" id="IPR023198">
    <property type="entry name" value="PGP-like_dom2"/>
</dbReference>
<dbReference type="NCBIfam" id="TIGR01549">
    <property type="entry name" value="HAD-SF-IA-v1"/>
    <property type="match status" value="1"/>
</dbReference>
<dbReference type="PRINTS" id="PR00413">
    <property type="entry name" value="HADHALOGNASE"/>
</dbReference>
<dbReference type="PANTHER" id="PTHR43434">
    <property type="entry name" value="PHOSPHOGLYCOLATE PHOSPHATASE"/>
    <property type="match status" value="1"/>
</dbReference>
<protein>
    <submittedName>
        <fullName evidence="1">HAD-IA family hydrolase</fullName>
    </submittedName>
</protein>
<evidence type="ECO:0000313" key="2">
    <source>
        <dbReference type="Proteomes" id="UP000439550"/>
    </source>
</evidence>
<dbReference type="InterPro" id="IPR041492">
    <property type="entry name" value="HAD_2"/>
</dbReference>
<dbReference type="PANTHER" id="PTHR43434:SF1">
    <property type="entry name" value="PHOSPHOGLYCOLATE PHOSPHATASE"/>
    <property type="match status" value="1"/>
</dbReference>
<dbReference type="Gene3D" id="1.10.150.240">
    <property type="entry name" value="Putative phosphatase, domain 2"/>
    <property type="match status" value="1"/>
</dbReference>
<dbReference type="InterPro" id="IPR023214">
    <property type="entry name" value="HAD_sf"/>
</dbReference>
<accession>A0A7X1ZAX4</accession>
<reference evidence="1 2" key="1">
    <citation type="submission" date="2019-10" db="EMBL/GenBank/DDBJ databases">
        <authorList>
            <person name="Dong K."/>
        </authorList>
    </citation>
    <scope>NUCLEOTIDE SEQUENCE [LARGE SCALE GENOMIC DNA]</scope>
    <source>
        <strain evidence="1 2">DSM 28960</strain>
    </source>
</reference>